<accession>A0ABZ2TQX0</accession>
<keyword evidence="3" id="KW-1185">Reference proteome</keyword>
<name>A0ABZ2TQX0_9BACT</name>
<evidence type="ECO:0000256" key="1">
    <source>
        <dbReference type="SAM" id="Phobius"/>
    </source>
</evidence>
<sequence length="286" mass="34045">MIYYNSSIISFKLLIVTLKYSKKDKNKTLFLLLFLAFSFLTFISMLILDLVLFNTIYGQIKNWEFKYFLTKISLISLFFAIYHLMIKQEINNIVFNYLKNNNGEINYKNNEIKFIFGLLIKNKFDNKYLSSISLINIFYIFVYLLQSGVFINDYPLFGQITIMIYSSFLILKFLILDIIFSKLFFKNILKSENQNKIEKNDSINYINYVFLNILAIILIIYFIISDYVMKWNNGFFTSYIIVFGLGISIPLVIITKILFLFLILKNEKNKIKYLYIFLPLFLNPKN</sequence>
<protein>
    <submittedName>
        <fullName evidence="2">Uncharacterized protein</fullName>
    </submittedName>
</protein>
<feature type="transmembrane region" description="Helical" evidence="1">
    <location>
        <begin position="205"/>
        <end position="224"/>
    </location>
</feature>
<feature type="transmembrane region" description="Helical" evidence="1">
    <location>
        <begin position="128"/>
        <end position="151"/>
    </location>
</feature>
<gene>
    <name evidence="2" type="ORF">LQ356_01490</name>
</gene>
<feature type="transmembrane region" description="Helical" evidence="1">
    <location>
        <begin position="29"/>
        <end position="53"/>
    </location>
</feature>
<reference evidence="2" key="1">
    <citation type="submission" date="2021-11" db="EMBL/GenBank/DDBJ databases">
        <title>The first genome sequence of unculturable Mycoplasma faucium obtained by de novo assembly of metagenomic reads.</title>
        <authorList>
            <person name="Sabat A.J."/>
            <person name="Bathoorn E."/>
            <person name="Akkerboom V."/>
            <person name="Friedrich A.W."/>
        </authorList>
    </citation>
    <scope>NUCLEOTIDE SEQUENCE [LARGE SCALE GENOMIC DNA]</scope>
    <source>
        <strain evidence="2">UMCG-MFM1</strain>
    </source>
</reference>
<feature type="transmembrane region" description="Helical" evidence="1">
    <location>
        <begin position="65"/>
        <end position="85"/>
    </location>
</feature>
<evidence type="ECO:0000313" key="2">
    <source>
        <dbReference type="EMBL" id="WYM97558.1"/>
    </source>
</evidence>
<keyword evidence="1" id="KW-1133">Transmembrane helix</keyword>
<dbReference type="EMBL" id="CP088155">
    <property type="protein sequence ID" value="WYM97558.1"/>
    <property type="molecule type" value="Genomic_DNA"/>
</dbReference>
<organism evidence="2 3">
    <name type="scientific">Metamycoplasma faucium</name>
    <dbReference type="NCBI Taxonomy" id="56142"/>
    <lineage>
        <taxon>Bacteria</taxon>
        <taxon>Bacillati</taxon>
        <taxon>Mycoplasmatota</taxon>
        <taxon>Mycoplasmoidales</taxon>
        <taxon>Metamycoplasmataceae</taxon>
        <taxon>Metamycoplasma</taxon>
    </lineage>
</organism>
<keyword evidence="1" id="KW-0812">Transmembrane</keyword>
<evidence type="ECO:0000313" key="3">
    <source>
        <dbReference type="Proteomes" id="UP001622612"/>
    </source>
</evidence>
<proteinExistence type="predicted"/>
<dbReference type="RefSeq" id="WP_405312080.1">
    <property type="nucleotide sequence ID" value="NZ_CP088155.1"/>
</dbReference>
<feature type="transmembrane region" description="Helical" evidence="1">
    <location>
        <begin position="163"/>
        <end position="185"/>
    </location>
</feature>
<keyword evidence="1" id="KW-0472">Membrane</keyword>
<feature type="transmembrane region" description="Helical" evidence="1">
    <location>
        <begin position="236"/>
        <end position="264"/>
    </location>
</feature>
<dbReference type="Proteomes" id="UP001622612">
    <property type="component" value="Chromosome"/>
</dbReference>